<evidence type="ECO:0000256" key="1">
    <source>
        <dbReference type="SAM" id="Phobius"/>
    </source>
</evidence>
<dbReference type="VEuPathDB" id="ToxoDB:TGDOM2_230480"/>
<organism evidence="2 3">
    <name type="scientific">Toxoplasma gondii GAB2-2007-GAL-DOM2</name>
    <dbReference type="NCBI Taxonomy" id="1130820"/>
    <lineage>
        <taxon>Eukaryota</taxon>
        <taxon>Sar</taxon>
        <taxon>Alveolata</taxon>
        <taxon>Apicomplexa</taxon>
        <taxon>Conoidasida</taxon>
        <taxon>Coccidia</taxon>
        <taxon>Eucoccidiorida</taxon>
        <taxon>Eimeriorina</taxon>
        <taxon>Sarcocystidae</taxon>
        <taxon>Toxoplasma</taxon>
    </lineage>
</organism>
<accession>A0A086KV51</accession>
<dbReference type="OrthoDB" id="361532at2759"/>
<evidence type="ECO:0000313" key="3">
    <source>
        <dbReference type="Proteomes" id="UP000028837"/>
    </source>
</evidence>
<proteinExistence type="predicted"/>
<gene>
    <name evidence="2" type="ORF">TGDOM2_230480</name>
</gene>
<keyword evidence="1" id="KW-0472">Membrane</keyword>
<name>A0A086KV51_TOXGO</name>
<comment type="caution">
    <text evidence="2">The sequence shown here is derived from an EMBL/GenBank/DDBJ whole genome shotgun (WGS) entry which is preliminary data.</text>
</comment>
<dbReference type="Proteomes" id="UP000028837">
    <property type="component" value="Unassembled WGS sequence"/>
</dbReference>
<keyword evidence="1" id="KW-1133">Transmembrane helix</keyword>
<evidence type="ECO:0000313" key="2">
    <source>
        <dbReference type="EMBL" id="KFG48269.1"/>
    </source>
</evidence>
<sequence length="171" mass="18760">MPVFAHRSTRSLSLELPVARSQYSPQTWPPLHHTGFDFCAAARTFIAVDASIHTASRVWFLLGQSTQKGLFCGRFSACVFSAADSTMSCDEVIRRTTSLAVPTPPSQNEKLSYILLGILNCFLFGVGMIVLGAMKNDTPDVLIGVFQLVIPFVGWVWAVIWGVLIVLKALK</sequence>
<dbReference type="AlphaFoldDB" id="A0A086KV51"/>
<reference evidence="2 3" key="1">
    <citation type="submission" date="2014-02" db="EMBL/GenBank/DDBJ databases">
        <authorList>
            <person name="Sibley D."/>
            <person name="Venepally P."/>
            <person name="Karamycheva S."/>
            <person name="Hadjithomas M."/>
            <person name="Khan A."/>
            <person name="Brunk B."/>
            <person name="Roos D."/>
            <person name="Caler E."/>
            <person name="Lorenzi H."/>
        </authorList>
    </citation>
    <scope>NUCLEOTIDE SEQUENCE [LARGE SCALE GENOMIC DNA]</scope>
    <source>
        <strain evidence="2 3">GAB2-2007-GAL-DOM2</strain>
    </source>
</reference>
<keyword evidence="1 2" id="KW-0812">Transmembrane</keyword>
<protein>
    <submittedName>
        <fullName evidence="2">Putative transmembrane protein</fullName>
    </submittedName>
</protein>
<feature type="transmembrane region" description="Helical" evidence="1">
    <location>
        <begin position="145"/>
        <end position="167"/>
    </location>
</feature>
<feature type="transmembrane region" description="Helical" evidence="1">
    <location>
        <begin position="113"/>
        <end position="133"/>
    </location>
</feature>
<dbReference type="EMBL" id="AHZU02000116">
    <property type="protein sequence ID" value="KFG48269.1"/>
    <property type="molecule type" value="Genomic_DNA"/>
</dbReference>